<evidence type="ECO:0000313" key="2">
    <source>
        <dbReference type="Ensembl" id="ENSMSIP00000029606.1"/>
    </source>
</evidence>
<evidence type="ECO:0000256" key="1">
    <source>
        <dbReference type="SAM" id="Phobius"/>
    </source>
</evidence>
<keyword evidence="1" id="KW-0472">Membrane</keyword>
<keyword evidence="1" id="KW-0812">Transmembrane</keyword>
<sequence>MKSIVLRRKNPSGPCCILFTLLYDMSVYVLCGFFRFSILAWELIRKPAWGIKFVYKIPGKSLDSNLE</sequence>
<reference evidence="2" key="1">
    <citation type="submission" date="2025-08" db="UniProtKB">
        <authorList>
            <consortium name="Ensembl"/>
        </authorList>
    </citation>
    <scope>IDENTIFICATION</scope>
</reference>
<dbReference type="Ensembl" id="ENSMSIT00000037328.1">
    <property type="protein sequence ID" value="ENSMSIP00000029606.1"/>
    <property type="gene ID" value="ENSMSIG00000024868.1"/>
</dbReference>
<organism evidence="2 3">
    <name type="scientific">Mus spicilegus</name>
    <name type="common">Mound-building mouse</name>
    <dbReference type="NCBI Taxonomy" id="10103"/>
    <lineage>
        <taxon>Eukaryota</taxon>
        <taxon>Metazoa</taxon>
        <taxon>Chordata</taxon>
        <taxon>Craniata</taxon>
        <taxon>Vertebrata</taxon>
        <taxon>Euteleostomi</taxon>
        <taxon>Mammalia</taxon>
        <taxon>Eutheria</taxon>
        <taxon>Euarchontoglires</taxon>
        <taxon>Glires</taxon>
        <taxon>Rodentia</taxon>
        <taxon>Myomorpha</taxon>
        <taxon>Muroidea</taxon>
        <taxon>Muridae</taxon>
        <taxon>Murinae</taxon>
        <taxon>Mus</taxon>
        <taxon>Mus</taxon>
    </lineage>
</organism>
<dbReference type="Proteomes" id="UP000694415">
    <property type="component" value="Unplaced"/>
</dbReference>
<protein>
    <submittedName>
        <fullName evidence="2">Uncharacterized protein</fullName>
    </submittedName>
</protein>
<name>A0A8C6N228_MUSSI</name>
<accession>A0A8C6N228</accession>
<dbReference type="AlphaFoldDB" id="A0A8C6N228"/>
<reference evidence="2" key="2">
    <citation type="submission" date="2025-09" db="UniProtKB">
        <authorList>
            <consortium name="Ensembl"/>
        </authorList>
    </citation>
    <scope>IDENTIFICATION</scope>
</reference>
<keyword evidence="1" id="KW-1133">Transmembrane helix</keyword>
<evidence type="ECO:0000313" key="3">
    <source>
        <dbReference type="Proteomes" id="UP000694415"/>
    </source>
</evidence>
<proteinExistence type="predicted"/>
<feature type="transmembrane region" description="Helical" evidence="1">
    <location>
        <begin position="21"/>
        <end position="41"/>
    </location>
</feature>
<keyword evidence="3" id="KW-1185">Reference proteome</keyword>